<reference evidence="7" key="1">
    <citation type="submission" date="2016-10" db="EMBL/GenBank/DDBJ databases">
        <title>CRISPR-Cas defence system in Roseofilum reptotaenium: evidence of a bacteriophage-cyanobacterium arms race in the coral black band disease.</title>
        <authorList>
            <person name="Buerger P."/>
            <person name="Wood-Charlson E.M."/>
            <person name="Weynberg K.D."/>
            <person name="Willis B."/>
            <person name="Van Oppen M.J."/>
        </authorList>
    </citation>
    <scope>NUCLEOTIDE SEQUENCE [LARGE SCALE GENOMIC DNA]</scope>
    <source>
        <strain evidence="7">AO1-A</strain>
    </source>
</reference>
<evidence type="ECO:0000256" key="2">
    <source>
        <dbReference type="ARBA" id="ARBA00022898"/>
    </source>
</evidence>
<name>A0A1L9QNS6_9CYAN</name>
<dbReference type="Pfam" id="PF00155">
    <property type="entry name" value="Aminotran_1_2"/>
    <property type="match status" value="1"/>
</dbReference>
<dbReference type="InterPro" id="IPR015421">
    <property type="entry name" value="PyrdxlP-dep_Trfase_major"/>
</dbReference>
<evidence type="ECO:0000259" key="6">
    <source>
        <dbReference type="PROSITE" id="PS50949"/>
    </source>
</evidence>
<gene>
    <name evidence="7" type="ORF">BI308_17550</name>
</gene>
<dbReference type="PANTHER" id="PTHR46577">
    <property type="entry name" value="HTH-TYPE TRANSCRIPTIONAL REGULATORY PROTEIN GABR"/>
    <property type="match status" value="1"/>
</dbReference>
<keyword evidence="2" id="KW-0663">Pyridoxal phosphate</keyword>
<dbReference type="STRING" id="1925591.BI308_17550"/>
<dbReference type="CDD" id="cd07377">
    <property type="entry name" value="WHTH_GntR"/>
    <property type="match status" value="1"/>
</dbReference>
<evidence type="ECO:0000256" key="5">
    <source>
        <dbReference type="ARBA" id="ARBA00023163"/>
    </source>
</evidence>
<dbReference type="EMBL" id="MLAW01000034">
    <property type="protein sequence ID" value="OJJ24299.1"/>
    <property type="molecule type" value="Genomic_DNA"/>
</dbReference>
<dbReference type="GO" id="GO:0003700">
    <property type="term" value="F:DNA-binding transcription factor activity"/>
    <property type="evidence" value="ECO:0007669"/>
    <property type="project" value="InterPro"/>
</dbReference>
<dbReference type="PANTHER" id="PTHR46577:SF1">
    <property type="entry name" value="HTH-TYPE TRANSCRIPTIONAL REGULATORY PROTEIN GABR"/>
    <property type="match status" value="1"/>
</dbReference>
<accession>A0A1L9QNS6</accession>
<keyword evidence="5" id="KW-0804">Transcription</keyword>
<dbReference type="InterPro" id="IPR051446">
    <property type="entry name" value="HTH_trans_reg/aminotransferase"/>
</dbReference>
<dbReference type="GO" id="GO:0030170">
    <property type="term" value="F:pyridoxal phosphate binding"/>
    <property type="evidence" value="ECO:0007669"/>
    <property type="project" value="InterPro"/>
</dbReference>
<dbReference type="InterPro" id="IPR036388">
    <property type="entry name" value="WH-like_DNA-bd_sf"/>
</dbReference>
<dbReference type="PROSITE" id="PS50949">
    <property type="entry name" value="HTH_GNTR"/>
    <property type="match status" value="1"/>
</dbReference>
<organism evidence="7 8">
    <name type="scientific">Roseofilum reptotaenium AO1-A</name>
    <dbReference type="NCBI Taxonomy" id="1925591"/>
    <lineage>
        <taxon>Bacteria</taxon>
        <taxon>Bacillati</taxon>
        <taxon>Cyanobacteriota</taxon>
        <taxon>Cyanophyceae</taxon>
        <taxon>Desertifilales</taxon>
        <taxon>Desertifilaceae</taxon>
        <taxon>Roseofilum</taxon>
    </lineage>
</organism>
<evidence type="ECO:0000256" key="3">
    <source>
        <dbReference type="ARBA" id="ARBA00023015"/>
    </source>
</evidence>
<dbReference type="Pfam" id="PF00392">
    <property type="entry name" value="GntR"/>
    <property type="match status" value="1"/>
</dbReference>
<dbReference type="Gene3D" id="3.40.640.10">
    <property type="entry name" value="Type I PLP-dependent aspartate aminotransferase-like (Major domain)"/>
    <property type="match status" value="1"/>
</dbReference>
<keyword evidence="3" id="KW-0805">Transcription regulation</keyword>
<dbReference type="PRINTS" id="PR00035">
    <property type="entry name" value="HTHGNTR"/>
</dbReference>
<dbReference type="InterPro" id="IPR000524">
    <property type="entry name" value="Tscrpt_reg_HTH_GntR"/>
</dbReference>
<dbReference type="GO" id="GO:0008483">
    <property type="term" value="F:transaminase activity"/>
    <property type="evidence" value="ECO:0007669"/>
    <property type="project" value="UniProtKB-KW"/>
</dbReference>
<dbReference type="SMART" id="SM00345">
    <property type="entry name" value="HTH_GNTR"/>
    <property type="match status" value="1"/>
</dbReference>
<evidence type="ECO:0000256" key="1">
    <source>
        <dbReference type="ARBA" id="ARBA00005384"/>
    </source>
</evidence>
<dbReference type="GO" id="GO:0003677">
    <property type="term" value="F:DNA binding"/>
    <property type="evidence" value="ECO:0007669"/>
    <property type="project" value="UniProtKB-KW"/>
</dbReference>
<proteinExistence type="inferred from homology"/>
<dbReference type="SUPFAM" id="SSF46785">
    <property type="entry name" value="Winged helix' DNA-binding domain"/>
    <property type="match status" value="1"/>
</dbReference>
<protein>
    <submittedName>
        <fullName evidence="7">Aspartate aminotransferase</fullName>
    </submittedName>
</protein>
<evidence type="ECO:0000313" key="8">
    <source>
        <dbReference type="Proteomes" id="UP000183940"/>
    </source>
</evidence>
<dbReference type="Proteomes" id="UP000183940">
    <property type="component" value="Unassembled WGS sequence"/>
</dbReference>
<feature type="domain" description="HTH gntR-type" evidence="6">
    <location>
        <begin position="13"/>
        <end position="81"/>
    </location>
</feature>
<keyword evidence="8" id="KW-1185">Reference proteome</keyword>
<evidence type="ECO:0000256" key="4">
    <source>
        <dbReference type="ARBA" id="ARBA00023125"/>
    </source>
</evidence>
<dbReference type="Gene3D" id="1.10.10.10">
    <property type="entry name" value="Winged helix-like DNA-binding domain superfamily/Winged helix DNA-binding domain"/>
    <property type="match status" value="1"/>
</dbReference>
<dbReference type="InterPro" id="IPR036390">
    <property type="entry name" value="WH_DNA-bd_sf"/>
</dbReference>
<dbReference type="InterPro" id="IPR015424">
    <property type="entry name" value="PyrdxlP-dep_Trfase"/>
</dbReference>
<keyword evidence="7" id="KW-0808">Transferase</keyword>
<sequence length="484" mass="54695">MDLVLSLDRASVIPLYQQLAEELRRAVLQQRLQPNQKLPPSRQLAQSLKISRITVTQSYEQLVSEGYLETRRGSGTFVCAQLPEAYLHANSVEQGASESSDLTRLSRFATTLLGGRSLEGPDPQYRISFRYGNPAADLFPMDLWRRLLARHCRTSSTLMDYSSDPAGYMPLRRAIANYLGRSRAVRCTPEQVMIVNGSQQALDLIARLTLDPGDWVAMEDPGYLGARYCFTGQGANLQPIPVDAEGLQVDVLKGDRHRFKFVYVTPSHQFPTGATLSLSRRLALLQWAQQTETLILEDDYDGEYRYGDRPIPALQGLDCHNTVMYVGTFSKILFPSLRLGYLVVPTPWIPLVSRAKWLCDRHCSMLDQYALTDFFTEGHFERHIRRMRHLYDQRRQVLVQALNKTFGSRVTILGENAGIHLMAKLETDWPDDRIIQRAASVDIGLISAQGYYLAAPNSGEFIFGYSQLNETQIEEGIRAIGQVL</sequence>
<dbReference type="InterPro" id="IPR004839">
    <property type="entry name" value="Aminotransferase_I/II_large"/>
</dbReference>
<keyword evidence="4" id="KW-0238">DNA-binding</keyword>
<dbReference type="AlphaFoldDB" id="A0A1L9QNS6"/>
<comment type="similarity">
    <text evidence="1">In the C-terminal section; belongs to the class-I pyridoxal-phosphate-dependent aminotransferase family.</text>
</comment>
<evidence type="ECO:0000313" key="7">
    <source>
        <dbReference type="EMBL" id="OJJ24299.1"/>
    </source>
</evidence>
<keyword evidence="7" id="KW-0032">Aminotransferase</keyword>
<dbReference type="CDD" id="cd00609">
    <property type="entry name" value="AAT_like"/>
    <property type="match status" value="1"/>
</dbReference>
<dbReference type="SUPFAM" id="SSF53383">
    <property type="entry name" value="PLP-dependent transferases"/>
    <property type="match status" value="1"/>
</dbReference>
<comment type="caution">
    <text evidence="7">The sequence shown here is derived from an EMBL/GenBank/DDBJ whole genome shotgun (WGS) entry which is preliminary data.</text>
</comment>